<gene>
    <name evidence="3" type="ORF">SAMN06295960_3921</name>
</gene>
<sequence length="255" mass="28928">MNAFLELTKLISIDKQSSEFDELIGGKGEYKKEFYTKLIGNYLRRWEIVPEWYDQRLAQYYAFLPEDRCTEFVIRSQSPLVMGQGQSSILETHLTLHRIYGVPYIPGTALKGLTAHYCHQYLGEEEAGFRSDGAYYEILFGSTERAALIQYHDAFPTKDTVSQALVLDVMTPHHHKYNDTAASVSAPRDDDSPVPIPFLSVRADFRILLSCESSSKENFAWLELARKLVKNAIEHEGVGGKTNAGYGRFNESIRG</sequence>
<protein>
    <submittedName>
        <fullName evidence="3">CRISPR-associated protein Cmr6</fullName>
    </submittedName>
</protein>
<keyword evidence="4" id="KW-1185">Reference proteome</keyword>
<dbReference type="EMBL" id="FXAZ01000006">
    <property type="protein sequence ID" value="SMG55465.1"/>
    <property type="molecule type" value="Genomic_DNA"/>
</dbReference>
<evidence type="ECO:0000259" key="2">
    <source>
        <dbReference type="Pfam" id="PF03787"/>
    </source>
</evidence>
<dbReference type="InterPro" id="IPR005537">
    <property type="entry name" value="RAMP_III_fam"/>
</dbReference>
<dbReference type="AlphaFoldDB" id="A0A1X7LNS2"/>
<keyword evidence="1" id="KW-0051">Antiviral defense</keyword>
<dbReference type="STRING" id="1852522.SAMN06295960_3921"/>
<dbReference type="PANTHER" id="PTHR39965">
    <property type="entry name" value="CRISPR SYSTEM CMR SUBUNIT CMR6"/>
    <property type="match status" value="1"/>
</dbReference>
<evidence type="ECO:0000256" key="1">
    <source>
        <dbReference type="ARBA" id="ARBA00023118"/>
    </source>
</evidence>
<proteinExistence type="predicted"/>
<dbReference type="Pfam" id="PF03787">
    <property type="entry name" value="RAMPs"/>
    <property type="match status" value="1"/>
</dbReference>
<name>A0A1X7LNS2_9BACL</name>
<accession>A0A1X7LNS2</accession>
<feature type="domain" description="CRISPR type III-associated protein" evidence="2">
    <location>
        <begin position="75"/>
        <end position="250"/>
    </location>
</feature>
<evidence type="ECO:0000313" key="3">
    <source>
        <dbReference type="EMBL" id="SMG55465.1"/>
    </source>
</evidence>
<evidence type="ECO:0000313" key="4">
    <source>
        <dbReference type="Proteomes" id="UP000193834"/>
    </source>
</evidence>
<organism evidence="3 4">
    <name type="scientific">Paenibacillus aquistagni</name>
    <dbReference type="NCBI Taxonomy" id="1852522"/>
    <lineage>
        <taxon>Bacteria</taxon>
        <taxon>Bacillati</taxon>
        <taxon>Bacillota</taxon>
        <taxon>Bacilli</taxon>
        <taxon>Bacillales</taxon>
        <taxon>Paenibacillaceae</taxon>
        <taxon>Paenibacillus</taxon>
    </lineage>
</organism>
<dbReference type="InterPro" id="IPR010172">
    <property type="entry name" value="CRISPR-assoc_prot_TM1791"/>
</dbReference>
<reference evidence="3 4" key="1">
    <citation type="submission" date="2017-04" db="EMBL/GenBank/DDBJ databases">
        <authorList>
            <person name="Afonso C.L."/>
            <person name="Miller P.J."/>
            <person name="Scott M.A."/>
            <person name="Spackman E."/>
            <person name="Goraichik I."/>
            <person name="Dimitrov K.M."/>
            <person name="Suarez D.L."/>
            <person name="Swayne D.E."/>
        </authorList>
    </citation>
    <scope>NUCLEOTIDE SEQUENCE [LARGE SCALE GENOMIC DNA]</scope>
    <source>
        <strain evidence="3 4">11</strain>
    </source>
</reference>
<dbReference type="NCBIfam" id="TIGR01898">
    <property type="entry name" value="cas_TM1791_cmr6"/>
    <property type="match status" value="1"/>
</dbReference>
<dbReference type="PANTHER" id="PTHR39965:SF1">
    <property type="entry name" value="CRISPR SYSTEM CMR SUBUNIT CMR6"/>
    <property type="match status" value="1"/>
</dbReference>
<dbReference type="Proteomes" id="UP000193834">
    <property type="component" value="Unassembled WGS sequence"/>
</dbReference>
<dbReference type="GO" id="GO:0051607">
    <property type="term" value="P:defense response to virus"/>
    <property type="evidence" value="ECO:0007669"/>
    <property type="project" value="UniProtKB-KW"/>
</dbReference>